<comment type="caution">
    <text evidence="3">The sequence shown here is derived from an EMBL/GenBank/DDBJ whole genome shotgun (WGS) entry which is preliminary data.</text>
</comment>
<evidence type="ECO:0000313" key="4">
    <source>
        <dbReference type="Proteomes" id="UP001501845"/>
    </source>
</evidence>
<evidence type="ECO:0000313" key="3">
    <source>
        <dbReference type="EMBL" id="GAA4146709.1"/>
    </source>
</evidence>
<comment type="similarity">
    <text evidence="1">Belongs to the universal stress protein A family.</text>
</comment>
<name>A0ABP7Z3Q3_9ACTN</name>
<dbReference type="SUPFAM" id="SSF52402">
    <property type="entry name" value="Adenine nucleotide alpha hydrolases-like"/>
    <property type="match status" value="1"/>
</dbReference>
<organism evidence="3 4">
    <name type="scientific">Streptomyces tunisiensis</name>
    <dbReference type="NCBI Taxonomy" id="948699"/>
    <lineage>
        <taxon>Bacteria</taxon>
        <taxon>Bacillati</taxon>
        <taxon>Actinomycetota</taxon>
        <taxon>Actinomycetes</taxon>
        <taxon>Kitasatosporales</taxon>
        <taxon>Streptomycetaceae</taxon>
        <taxon>Streptomyces</taxon>
    </lineage>
</organism>
<dbReference type="InterPro" id="IPR006016">
    <property type="entry name" value="UspA"/>
</dbReference>
<dbReference type="Proteomes" id="UP001501845">
    <property type="component" value="Unassembled WGS sequence"/>
</dbReference>
<proteinExistence type="inferred from homology"/>
<keyword evidence="4" id="KW-1185">Reference proteome</keyword>
<sequence>MVQRRTVRCGPRETLIGASRSARVLVVGARGRGGFAGPLLGSVSQGLPHHAHCPVAEVRGADRSP</sequence>
<dbReference type="InterPro" id="IPR006015">
    <property type="entry name" value="Universal_stress_UspA"/>
</dbReference>
<feature type="domain" description="UspA" evidence="2">
    <location>
        <begin position="18"/>
        <end position="59"/>
    </location>
</feature>
<dbReference type="Gene3D" id="3.40.50.620">
    <property type="entry name" value="HUPs"/>
    <property type="match status" value="1"/>
</dbReference>
<accession>A0ABP7Z3Q3</accession>
<dbReference type="InterPro" id="IPR014729">
    <property type="entry name" value="Rossmann-like_a/b/a_fold"/>
</dbReference>
<gene>
    <name evidence="3" type="ORF">GCM10022285_52970</name>
</gene>
<dbReference type="PRINTS" id="PR01438">
    <property type="entry name" value="UNVRSLSTRESS"/>
</dbReference>
<evidence type="ECO:0000256" key="1">
    <source>
        <dbReference type="ARBA" id="ARBA00008791"/>
    </source>
</evidence>
<evidence type="ECO:0000259" key="2">
    <source>
        <dbReference type="Pfam" id="PF00582"/>
    </source>
</evidence>
<protein>
    <recommendedName>
        <fullName evidence="2">UspA domain-containing protein</fullName>
    </recommendedName>
</protein>
<dbReference type="Pfam" id="PF00582">
    <property type="entry name" value="Usp"/>
    <property type="match status" value="1"/>
</dbReference>
<reference evidence="4" key="1">
    <citation type="journal article" date="2019" name="Int. J. Syst. Evol. Microbiol.">
        <title>The Global Catalogue of Microorganisms (GCM) 10K type strain sequencing project: providing services to taxonomists for standard genome sequencing and annotation.</title>
        <authorList>
            <consortium name="The Broad Institute Genomics Platform"/>
            <consortium name="The Broad Institute Genome Sequencing Center for Infectious Disease"/>
            <person name="Wu L."/>
            <person name="Ma J."/>
        </authorList>
    </citation>
    <scope>NUCLEOTIDE SEQUENCE [LARGE SCALE GENOMIC DNA]</scope>
    <source>
        <strain evidence="4">JCM 17589</strain>
    </source>
</reference>
<dbReference type="EMBL" id="BAABBU010000026">
    <property type="protein sequence ID" value="GAA4146709.1"/>
    <property type="molecule type" value="Genomic_DNA"/>
</dbReference>